<dbReference type="Pfam" id="PF00753">
    <property type="entry name" value="Lactamase_B"/>
    <property type="match status" value="1"/>
</dbReference>
<proteinExistence type="inferred from homology"/>
<sequence>MPAPDRAPTEADGYFQRISRIDDGVWVIAQPQPFQVQPIGNVTVIEQADGLVLIDAGGSPGAGRRIVELVRSVSDKPVKAVAISHWHGDHVLGLSAIAREWPGVQVIATDVTASHLAGRSMKAYPKGAPDAALQAAFDQRLDGADGFVRDMLAKPELAATERAGFEAAQRLFHQYRDDTRDLYVVVPTRTFSERLRLDDAKRPVELWHPGRGNTDGDLVAWLPKQRAMVTGDLVVAPIPFGFNAYPAQWARSLAALKAKRPAVWIPGHGAPMRDAGYVDREIELIDRTRAAVAPLAKAGLTMEQTRAKVDLSAERAGFVGDDAWLSRWFDRYWTQPFSDAAYREATGQPIEQGEG</sequence>
<keyword evidence="4" id="KW-1185">Reference proteome</keyword>
<dbReference type="RefSeq" id="WP_283211490.1">
    <property type="nucleotide sequence ID" value="NZ_JASGBI010000001.1"/>
</dbReference>
<evidence type="ECO:0000256" key="1">
    <source>
        <dbReference type="ARBA" id="ARBA00005250"/>
    </source>
</evidence>
<feature type="domain" description="Metallo-beta-lactamase" evidence="2">
    <location>
        <begin position="39"/>
        <end position="268"/>
    </location>
</feature>
<comment type="caution">
    <text evidence="3">The sequence shown here is derived from an EMBL/GenBank/DDBJ whole genome shotgun (WGS) entry which is preliminary data.</text>
</comment>
<evidence type="ECO:0000259" key="2">
    <source>
        <dbReference type="SMART" id="SM00849"/>
    </source>
</evidence>
<reference evidence="3 4" key="1">
    <citation type="submission" date="2023-05" db="EMBL/GenBank/DDBJ databases">
        <title>Lysobacter sp. strain LF1 Genome sequencing and assembly.</title>
        <authorList>
            <person name="Jung Y."/>
        </authorList>
    </citation>
    <scope>NUCLEOTIDE SEQUENCE [LARGE SCALE GENOMIC DNA]</scope>
    <source>
        <strain evidence="3 4">LF1</strain>
    </source>
</reference>
<dbReference type="EMBL" id="JASGBI010000001">
    <property type="protein sequence ID" value="MDI9237998.1"/>
    <property type="molecule type" value="Genomic_DNA"/>
</dbReference>
<gene>
    <name evidence="3" type="ORF">QLQ15_03645</name>
</gene>
<dbReference type="SUPFAM" id="SSF56281">
    <property type="entry name" value="Metallo-hydrolase/oxidoreductase"/>
    <property type="match status" value="1"/>
</dbReference>
<dbReference type="InterPro" id="IPR036866">
    <property type="entry name" value="RibonucZ/Hydroxyglut_hydro"/>
</dbReference>
<evidence type="ECO:0000313" key="4">
    <source>
        <dbReference type="Proteomes" id="UP001321580"/>
    </source>
</evidence>
<name>A0ABT6XCX9_9GAMM</name>
<protein>
    <submittedName>
        <fullName evidence="3">MBL fold metallo-hydrolase</fullName>
    </submittedName>
</protein>
<dbReference type="PANTHER" id="PTHR42951:SF4">
    <property type="entry name" value="ACYL-COENZYME A THIOESTERASE MBLAC2"/>
    <property type="match status" value="1"/>
</dbReference>
<dbReference type="InterPro" id="IPR001279">
    <property type="entry name" value="Metallo-B-lactamas"/>
</dbReference>
<dbReference type="Proteomes" id="UP001321580">
    <property type="component" value="Unassembled WGS sequence"/>
</dbReference>
<organism evidence="3 4">
    <name type="scientific">Lysobacter stagni</name>
    <dbReference type="NCBI Taxonomy" id="3045172"/>
    <lineage>
        <taxon>Bacteria</taxon>
        <taxon>Pseudomonadati</taxon>
        <taxon>Pseudomonadota</taxon>
        <taxon>Gammaproteobacteria</taxon>
        <taxon>Lysobacterales</taxon>
        <taxon>Lysobacteraceae</taxon>
        <taxon>Lysobacter</taxon>
    </lineage>
</organism>
<evidence type="ECO:0000313" key="3">
    <source>
        <dbReference type="EMBL" id="MDI9237998.1"/>
    </source>
</evidence>
<dbReference type="CDD" id="cd16282">
    <property type="entry name" value="metallo-hydrolase-like_MBL-fold"/>
    <property type="match status" value="1"/>
</dbReference>
<dbReference type="SMART" id="SM00849">
    <property type="entry name" value="Lactamase_B"/>
    <property type="match status" value="1"/>
</dbReference>
<dbReference type="InterPro" id="IPR050855">
    <property type="entry name" value="NDM-1-like"/>
</dbReference>
<dbReference type="PANTHER" id="PTHR42951">
    <property type="entry name" value="METALLO-BETA-LACTAMASE DOMAIN-CONTAINING"/>
    <property type="match status" value="1"/>
</dbReference>
<accession>A0ABT6XCX9</accession>
<dbReference type="Gene3D" id="3.60.15.10">
    <property type="entry name" value="Ribonuclease Z/Hydroxyacylglutathione hydrolase-like"/>
    <property type="match status" value="1"/>
</dbReference>
<comment type="similarity">
    <text evidence="1">Belongs to the metallo-beta-lactamase superfamily. Class-B beta-lactamase family.</text>
</comment>